<accession>A0A4S4M8E5</accession>
<feature type="region of interest" description="Disordered" evidence="1">
    <location>
        <begin position="1"/>
        <end position="26"/>
    </location>
</feature>
<comment type="caution">
    <text evidence="2">The sequence shown here is derived from an EMBL/GenBank/DDBJ whole genome shotgun (WGS) entry which is preliminary data.</text>
</comment>
<dbReference type="Proteomes" id="UP000308730">
    <property type="component" value="Unassembled WGS sequence"/>
</dbReference>
<dbReference type="AlphaFoldDB" id="A0A4S4M8E5"/>
<dbReference type="EMBL" id="SGPM01000436">
    <property type="protein sequence ID" value="THH21624.1"/>
    <property type="molecule type" value="Genomic_DNA"/>
</dbReference>
<proteinExistence type="predicted"/>
<protein>
    <submittedName>
        <fullName evidence="2">Uncharacterized protein</fullName>
    </submittedName>
</protein>
<organism evidence="2 3">
    <name type="scientific">Antrodiella citrinella</name>
    <dbReference type="NCBI Taxonomy" id="2447956"/>
    <lineage>
        <taxon>Eukaryota</taxon>
        <taxon>Fungi</taxon>
        <taxon>Dikarya</taxon>
        <taxon>Basidiomycota</taxon>
        <taxon>Agaricomycotina</taxon>
        <taxon>Agaricomycetes</taxon>
        <taxon>Polyporales</taxon>
        <taxon>Steccherinaceae</taxon>
        <taxon>Antrodiella</taxon>
    </lineage>
</organism>
<evidence type="ECO:0000256" key="1">
    <source>
        <dbReference type="SAM" id="MobiDB-lite"/>
    </source>
</evidence>
<reference evidence="2 3" key="1">
    <citation type="submission" date="2019-02" db="EMBL/GenBank/DDBJ databases">
        <title>Genome sequencing of the rare red list fungi Antrodiella citrinella (Flaviporus citrinellus).</title>
        <authorList>
            <person name="Buettner E."/>
            <person name="Kellner H."/>
        </authorList>
    </citation>
    <scope>NUCLEOTIDE SEQUENCE [LARGE SCALE GENOMIC DNA]</scope>
    <source>
        <strain evidence="2 3">DSM 108506</strain>
    </source>
</reference>
<sequence length="52" mass="5967">MPPKPCDSNAQKWTAPWMSKKTPKRPKLFEDELKTLARMRETGPLKTLPNAT</sequence>
<name>A0A4S4M8E5_9APHY</name>
<evidence type="ECO:0000313" key="3">
    <source>
        <dbReference type="Proteomes" id="UP000308730"/>
    </source>
</evidence>
<gene>
    <name evidence="2" type="ORF">EUX98_g8317</name>
</gene>
<evidence type="ECO:0000313" key="2">
    <source>
        <dbReference type="EMBL" id="THH21624.1"/>
    </source>
</evidence>
<keyword evidence="3" id="KW-1185">Reference proteome</keyword>